<evidence type="ECO:0000313" key="4">
    <source>
        <dbReference type="Proteomes" id="UP001152795"/>
    </source>
</evidence>
<sequence length="130" mass="13489">MAAARSALEIDGSLLEGGGQILRNAITLGCLLNRSIRVCKIRAGRKNPGLRPQHTTGTLEGASVGSSSITFHPGSVLASNFVADTQTAGSTSLLLQVALPCLLYAPAESSMVLKGGTNCEMAPQIDYMTQ</sequence>
<name>A0A7D9EQP1_PARCT</name>
<gene>
    <name evidence="3" type="ORF">PACLA_8A051106</name>
</gene>
<feature type="domain" description="RNA 3'-terminal phosphate cyclase" evidence="2">
    <location>
        <begin position="15"/>
        <end position="129"/>
    </location>
</feature>
<dbReference type="PANTHER" id="PTHR11096">
    <property type="entry name" value="RNA 3' TERMINAL PHOSPHATE CYCLASE"/>
    <property type="match status" value="1"/>
</dbReference>
<reference evidence="3" key="1">
    <citation type="submission" date="2020-04" db="EMBL/GenBank/DDBJ databases">
        <authorList>
            <person name="Alioto T."/>
            <person name="Alioto T."/>
            <person name="Gomez Garrido J."/>
        </authorList>
    </citation>
    <scope>NUCLEOTIDE SEQUENCE</scope>
    <source>
        <strain evidence="3">A484AB</strain>
    </source>
</reference>
<feature type="non-terminal residue" evidence="3">
    <location>
        <position position="1"/>
    </location>
</feature>
<dbReference type="InterPro" id="IPR023797">
    <property type="entry name" value="RNA3'_phos_cyclase_dom"/>
</dbReference>
<accession>A0A7D9EQP1</accession>
<proteinExistence type="predicted"/>
<dbReference type="Proteomes" id="UP001152795">
    <property type="component" value="Unassembled WGS sequence"/>
</dbReference>
<protein>
    <recommendedName>
        <fullName evidence="1">RNA 3'-terminal phosphate cyclase</fullName>
    </recommendedName>
</protein>
<dbReference type="EMBL" id="CACRXK020007912">
    <property type="protein sequence ID" value="CAB4013501.1"/>
    <property type="molecule type" value="Genomic_DNA"/>
</dbReference>
<dbReference type="InterPro" id="IPR037136">
    <property type="entry name" value="RNA3'_phos_cyclase_dom_sf"/>
</dbReference>
<dbReference type="PANTHER" id="PTHR11096:SF0">
    <property type="entry name" value="RNA 3'-TERMINAL PHOSPHATE CYCLASE"/>
    <property type="match status" value="1"/>
</dbReference>
<comment type="caution">
    <text evidence="3">The sequence shown here is derived from an EMBL/GenBank/DDBJ whole genome shotgun (WGS) entry which is preliminary data.</text>
</comment>
<dbReference type="GO" id="GO:0003963">
    <property type="term" value="F:RNA-3'-phosphate cyclase activity"/>
    <property type="evidence" value="ECO:0007669"/>
    <property type="project" value="TreeGrafter"/>
</dbReference>
<dbReference type="GO" id="GO:0005634">
    <property type="term" value="C:nucleus"/>
    <property type="evidence" value="ECO:0007669"/>
    <property type="project" value="TreeGrafter"/>
</dbReference>
<dbReference type="SUPFAM" id="SSF55205">
    <property type="entry name" value="EPT/RTPC-like"/>
    <property type="match status" value="1"/>
</dbReference>
<dbReference type="OrthoDB" id="25029at2759"/>
<dbReference type="InterPro" id="IPR013792">
    <property type="entry name" value="RNA3'P_cycl/enolpyr_Trfase_a/b"/>
</dbReference>
<dbReference type="GO" id="GO:0006396">
    <property type="term" value="P:RNA processing"/>
    <property type="evidence" value="ECO:0007669"/>
    <property type="project" value="InterPro"/>
</dbReference>
<evidence type="ECO:0000259" key="2">
    <source>
        <dbReference type="Pfam" id="PF01137"/>
    </source>
</evidence>
<organism evidence="3 4">
    <name type="scientific">Paramuricea clavata</name>
    <name type="common">Red gorgonian</name>
    <name type="synonym">Violescent sea-whip</name>
    <dbReference type="NCBI Taxonomy" id="317549"/>
    <lineage>
        <taxon>Eukaryota</taxon>
        <taxon>Metazoa</taxon>
        <taxon>Cnidaria</taxon>
        <taxon>Anthozoa</taxon>
        <taxon>Octocorallia</taxon>
        <taxon>Malacalcyonacea</taxon>
        <taxon>Plexauridae</taxon>
        <taxon>Paramuricea</taxon>
    </lineage>
</organism>
<dbReference type="Gene3D" id="3.65.10.20">
    <property type="entry name" value="RNA 3'-terminal phosphate cyclase domain"/>
    <property type="match status" value="1"/>
</dbReference>
<dbReference type="InterPro" id="IPR000228">
    <property type="entry name" value="RNA3'_term_phos_cyc"/>
</dbReference>
<evidence type="ECO:0000256" key="1">
    <source>
        <dbReference type="ARBA" id="ARBA00021428"/>
    </source>
</evidence>
<dbReference type="AlphaFoldDB" id="A0A7D9EQP1"/>
<keyword evidence="4" id="KW-1185">Reference proteome</keyword>
<evidence type="ECO:0000313" key="3">
    <source>
        <dbReference type="EMBL" id="CAB4013501.1"/>
    </source>
</evidence>
<dbReference type="Pfam" id="PF01137">
    <property type="entry name" value="RTC"/>
    <property type="match status" value="1"/>
</dbReference>